<comment type="caution">
    <text evidence="3">The sequence shown here is derived from an EMBL/GenBank/DDBJ whole genome shotgun (WGS) entry which is preliminary data.</text>
</comment>
<dbReference type="PANTHER" id="PTHR22916">
    <property type="entry name" value="GLYCOSYLTRANSFERASE"/>
    <property type="match status" value="1"/>
</dbReference>
<proteinExistence type="predicted"/>
<reference evidence="3 4" key="1">
    <citation type="submission" date="2020-08" db="EMBL/GenBank/DDBJ databases">
        <title>Genomic Encyclopedia of Type Strains, Phase IV (KMG-IV): sequencing the most valuable type-strain genomes for metagenomic binning, comparative biology and taxonomic classification.</title>
        <authorList>
            <person name="Goeker M."/>
        </authorList>
    </citation>
    <scope>NUCLEOTIDE SEQUENCE [LARGE SCALE GENOMIC DNA]</scope>
    <source>
        <strain evidence="3 4">DSM 21458</strain>
    </source>
</reference>
<dbReference type="PANTHER" id="PTHR22916:SF3">
    <property type="entry name" value="UDP-GLCNAC:BETAGAL BETA-1,3-N-ACETYLGLUCOSAMINYLTRANSFERASE-LIKE PROTEIN 1"/>
    <property type="match status" value="1"/>
</dbReference>
<gene>
    <name evidence="3" type="ORF">HNR42_001272</name>
</gene>
<sequence>MTPRVSIGLPVYNAAPFLALALASVLAQTETRWELIVVDDGSQDDSLNLVRSFSDPRIRVVSDGQNRGLAARLNQIATLAQAPLLARMDADDLMHPERLAYQLAFLDAHPEVDVVGSAVYAIDVQGRPYGYRSTTPPHSAAQALGGSPFIHPTVTGRSEWFRRFPYDEAHDRAEDFELWTRSLPHSRFAVLERPLLFYRELGLPYLRKYLRSSQGVRRVLHQRGPAQLGQLGTLRALLTSYAKDGVYRVMSALGRESELLLRRNRPLSVQEQAEALETLRHIRTFLPQAAWTPLEVGT</sequence>
<evidence type="ECO:0000256" key="1">
    <source>
        <dbReference type="SAM" id="SignalP"/>
    </source>
</evidence>
<keyword evidence="4" id="KW-1185">Reference proteome</keyword>
<keyword evidence="1" id="KW-0732">Signal</keyword>
<dbReference type="Pfam" id="PF00535">
    <property type="entry name" value="Glycos_transf_2"/>
    <property type="match status" value="1"/>
</dbReference>
<dbReference type="GO" id="GO:0016758">
    <property type="term" value="F:hexosyltransferase activity"/>
    <property type="evidence" value="ECO:0007669"/>
    <property type="project" value="UniProtKB-ARBA"/>
</dbReference>
<dbReference type="Proteomes" id="UP000569951">
    <property type="component" value="Unassembled WGS sequence"/>
</dbReference>
<feature type="chain" id="PRO_5032900506" evidence="1">
    <location>
        <begin position="28"/>
        <end position="298"/>
    </location>
</feature>
<name>A0A841I083_9DEIO</name>
<feature type="domain" description="Glycosyltransferase 2-like" evidence="2">
    <location>
        <begin position="6"/>
        <end position="132"/>
    </location>
</feature>
<dbReference type="AlphaFoldDB" id="A0A841I083"/>
<dbReference type="RefSeq" id="WP_183985708.1">
    <property type="nucleotide sequence ID" value="NZ_JACHHG010000004.1"/>
</dbReference>
<dbReference type="Gene3D" id="3.90.550.10">
    <property type="entry name" value="Spore Coat Polysaccharide Biosynthesis Protein SpsA, Chain A"/>
    <property type="match status" value="1"/>
</dbReference>
<organism evidence="3 4">
    <name type="scientific">Deinobacterium chartae</name>
    <dbReference type="NCBI Taxonomy" id="521158"/>
    <lineage>
        <taxon>Bacteria</taxon>
        <taxon>Thermotogati</taxon>
        <taxon>Deinococcota</taxon>
        <taxon>Deinococci</taxon>
        <taxon>Deinococcales</taxon>
        <taxon>Deinococcaceae</taxon>
        <taxon>Deinobacterium</taxon>
    </lineage>
</organism>
<feature type="signal peptide" evidence="1">
    <location>
        <begin position="1"/>
        <end position="27"/>
    </location>
</feature>
<protein>
    <submittedName>
        <fullName evidence="3">Glycosyltransferase involved in cell wall biosynthesis</fullName>
    </submittedName>
</protein>
<dbReference type="EMBL" id="JACHHG010000004">
    <property type="protein sequence ID" value="MBB6097849.1"/>
    <property type="molecule type" value="Genomic_DNA"/>
</dbReference>
<dbReference type="InterPro" id="IPR029044">
    <property type="entry name" value="Nucleotide-diphossugar_trans"/>
</dbReference>
<keyword evidence="3" id="KW-0808">Transferase</keyword>
<evidence type="ECO:0000259" key="2">
    <source>
        <dbReference type="Pfam" id="PF00535"/>
    </source>
</evidence>
<dbReference type="SUPFAM" id="SSF53448">
    <property type="entry name" value="Nucleotide-diphospho-sugar transferases"/>
    <property type="match status" value="1"/>
</dbReference>
<accession>A0A841I083</accession>
<dbReference type="InterPro" id="IPR001173">
    <property type="entry name" value="Glyco_trans_2-like"/>
</dbReference>
<evidence type="ECO:0000313" key="3">
    <source>
        <dbReference type="EMBL" id="MBB6097849.1"/>
    </source>
</evidence>
<evidence type="ECO:0000313" key="4">
    <source>
        <dbReference type="Proteomes" id="UP000569951"/>
    </source>
</evidence>